<feature type="compositionally biased region" description="Gly residues" evidence="1">
    <location>
        <begin position="78"/>
        <end position="88"/>
    </location>
</feature>
<evidence type="ECO:0000256" key="1">
    <source>
        <dbReference type="SAM" id="MobiDB-lite"/>
    </source>
</evidence>
<organism evidence="2 3">
    <name type="scientific">Roseospira marina</name>
    <dbReference type="NCBI Taxonomy" id="140057"/>
    <lineage>
        <taxon>Bacteria</taxon>
        <taxon>Pseudomonadati</taxon>
        <taxon>Pseudomonadota</taxon>
        <taxon>Alphaproteobacteria</taxon>
        <taxon>Rhodospirillales</taxon>
        <taxon>Rhodospirillaceae</taxon>
        <taxon>Roseospira</taxon>
    </lineage>
</organism>
<feature type="compositionally biased region" description="Basic residues" evidence="1">
    <location>
        <begin position="107"/>
        <end position="116"/>
    </location>
</feature>
<dbReference type="Proteomes" id="UP000324065">
    <property type="component" value="Unassembled WGS sequence"/>
</dbReference>
<proteinExistence type="predicted"/>
<gene>
    <name evidence="2" type="ORF">F1188_14960</name>
</gene>
<evidence type="ECO:0000313" key="3">
    <source>
        <dbReference type="Proteomes" id="UP000324065"/>
    </source>
</evidence>
<dbReference type="AlphaFoldDB" id="A0A5M6I8W6"/>
<dbReference type="RefSeq" id="WP_150063249.1">
    <property type="nucleotide sequence ID" value="NZ_JACHII010000011.1"/>
</dbReference>
<keyword evidence="3" id="KW-1185">Reference proteome</keyword>
<evidence type="ECO:0000313" key="2">
    <source>
        <dbReference type="EMBL" id="KAA5604710.1"/>
    </source>
</evidence>
<feature type="region of interest" description="Disordered" evidence="1">
    <location>
        <begin position="65"/>
        <end position="132"/>
    </location>
</feature>
<comment type="caution">
    <text evidence="2">The sequence shown here is derived from an EMBL/GenBank/DDBJ whole genome shotgun (WGS) entry which is preliminary data.</text>
</comment>
<evidence type="ECO:0008006" key="4">
    <source>
        <dbReference type="Google" id="ProtNLM"/>
    </source>
</evidence>
<sequence length="132" mass="13891">MGAVSTDSRPLGPTLMTVVEAARAVHPDMAPRVFQATADRLGIRYHRLGRSRYYSTEAIRQVIEGTTQCPDVEPARDSGGGAANGSSGGLSTETAVSVAQARQIAARLKKPSKHSSRNAESGPPANVLPIRP</sequence>
<dbReference type="EMBL" id="VWPJ01000015">
    <property type="protein sequence ID" value="KAA5604710.1"/>
    <property type="molecule type" value="Genomic_DNA"/>
</dbReference>
<reference evidence="2 3" key="1">
    <citation type="submission" date="2019-09" db="EMBL/GenBank/DDBJ databases">
        <title>Genome sequence of Roseospira marina, one of the more divergent members of the non-sulfur purple photosynthetic bacterial family, the Rhodospirillaceae.</title>
        <authorList>
            <person name="Meyer T."/>
            <person name="Kyndt J."/>
        </authorList>
    </citation>
    <scope>NUCLEOTIDE SEQUENCE [LARGE SCALE GENOMIC DNA]</scope>
    <source>
        <strain evidence="2 3">DSM 15113</strain>
    </source>
</reference>
<accession>A0A5M6I8W6</accession>
<protein>
    <recommendedName>
        <fullName evidence="4">DNA-binding protein</fullName>
    </recommendedName>
</protein>
<name>A0A5M6I8W6_9PROT</name>